<evidence type="ECO:0000256" key="1">
    <source>
        <dbReference type="ARBA" id="ARBA00004141"/>
    </source>
</evidence>
<dbReference type="GO" id="GO:0016020">
    <property type="term" value="C:membrane"/>
    <property type="evidence" value="ECO:0007669"/>
    <property type="project" value="UniProtKB-SubCell"/>
</dbReference>
<organism evidence="5 6">
    <name type="scientific">Thermoanaerobacterium thermosaccharolyticum</name>
    <name type="common">Clostridium thermosaccharolyticum</name>
    <dbReference type="NCBI Taxonomy" id="1517"/>
    <lineage>
        <taxon>Bacteria</taxon>
        <taxon>Bacillati</taxon>
        <taxon>Bacillota</taxon>
        <taxon>Clostridia</taxon>
        <taxon>Thermoanaerobacterales</taxon>
        <taxon>Thermoanaerobacteraceae</taxon>
        <taxon>Thermoanaerobacterium</taxon>
    </lineage>
</organism>
<dbReference type="SUPFAM" id="SSF161098">
    <property type="entry name" value="MetI-like"/>
    <property type="match status" value="1"/>
</dbReference>
<gene>
    <name evidence="5" type="ORF">Thert_02167</name>
</gene>
<keyword evidence="3" id="KW-1133">Transmembrane helix</keyword>
<evidence type="ECO:0000256" key="4">
    <source>
        <dbReference type="ARBA" id="ARBA00023136"/>
    </source>
</evidence>
<reference evidence="5 6" key="1">
    <citation type="submission" date="2016-08" db="EMBL/GenBank/DDBJ databases">
        <title>A novel genetic cassette of butanologenic Thermoanaerobacterium thermosaccharolyticum that directly convert cellulose to butanol.</title>
        <authorList>
            <person name="Li T."/>
            <person name="He J."/>
        </authorList>
    </citation>
    <scope>NUCLEOTIDE SEQUENCE [LARGE SCALE GENOMIC DNA]</scope>
    <source>
        <strain evidence="5 6">TG57</strain>
    </source>
</reference>
<evidence type="ECO:0000313" key="6">
    <source>
        <dbReference type="Proteomes" id="UP000214975"/>
    </source>
</evidence>
<dbReference type="RefSeq" id="WP_094397549.1">
    <property type="nucleotide sequence ID" value="NZ_CP016893.1"/>
</dbReference>
<dbReference type="InterPro" id="IPR043748">
    <property type="entry name" value="DUF5693"/>
</dbReference>
<evidence type="ECO:0000313" key="5">
    <source>
        <dbReference type="EMBL" id="AST58101.1"/>
    </source>
</evidence>
<evidence type="ECO:0000256" key="2">
    <source>
        <dbReference type="ARBA" id="ARBA00022692"/>
    </source>
</evidence>
<keyword evidence="2" id="KW-0812">Transmembrane</keyword>
<dbReference type="EMBL" id="CP016893">
    <property type="protein sequence ID" value="AST58101.1"/>
    <property type="molecule type" value="Genomic_DNA"/>
</dbReference>
<name>A0A223I065_THETR</name>
<dbReference type="Pfam" id="PF18949">
    <property type="entry name" value="DUF5693"/>
    <property type="match status" value="1"/>
</dbReference>
<accession>A0A223I065</accession>
<dbReference type="Proteomes" id="UP000214975">
    <property type="component" value="Chromosome"/>
</dbReference>
<sequence>MSLKRILVFLIVLSLVVSVFVDISRISVENKYNTVETVADLYNFEKLASNTGSSIQDVLSKFKENGLKGVAVPEVTLNRLQEIGDISLHKLSDVENIYNLKDSTGNAALAEYLKNLNDSQKKVQKDYIVVATNDPKVYEFLKSSLAKRVPSNKLTVLKKGKNFAFIINEDMDTFADQGLGFNKDDLDMIKSLGFDIIPRIENYNGIKDKDIQSYIDLLKQYDVKTVIFGGNDVLGNPDKISYAASLFKKNGVAIGIIDTPMGKKLQAGTEKFAKFDDYRGAKIYGLSETETAKYDTSGIVDRWYRSIIERDVRIVYIRAKVDTTKTAAFNMKQNISMLKDINNLAQYAGLNLGIVKPLSPIHQSKIIEILISLGVVAGGVLLLMLFGLKDKYSIILTTLGVLFTAFLLLSKYNDLGVKAVALMSSIIYPSLAIGYFIEESKKIIENGDDSHYVRNSLSIFFKTVLISLIGGLIIAAIMADSKYMLKLDYFRGVKLSFIVPVVVYIAYYCYKVCGINTFKKLSDASIKILNTEIKIWHVLAVLIAGFVGVIYISRTGNSPIVKPTAIELKFRSLLEHYLVARPRTKEFLVGYPALILSVYAAKNKSKPLNFILGILASIGILSMPNTMSHVESVLKIALERTVISWIFGVIIGVVALIVVDFIIRYINKRKVIN</sequence>
<protein>
    <submittedName>
        <fullName evidence="5">Uncharacterized protein</fullName>
    </submittedName>
</protein>
<comment type="subcellular location">
    <subcellularLocation>
        <location evidence="1">Membrane</location>
        <topology evidence="1">Multi-pass membrane protein</topology>
    </subcellularLocation>
</comment>
<proteinExistence type="predicted"/>
<evidence type="ECO:0000256" key="3">
    <source>
        <dbReference type="ARBA" id="ARBA00022989"/>
    </source>
</evidence>
<keyword evidence="4" id="KW-0472">Membrane</keyword>
<dbReference type="AlphaFoldDB" id="A0A223I065"/>
<dbReference type="InterPro" id="IPR035906">
    <property type="entry name" value="MetI-like_sf"/>
</dbReference>